<evidence type="ECO:0000256" key="9">
    <source>
        <dbReference type="ARBA" id="ARBA00022989"/>
    </source>
</evidence>
<dbReference type="PANTHER" id="PTHR13398">
    <property type="entry name" value="GDP-FUCOSE PROTEIN O-FUCOSYLTRANSFERASE 2"/>
    <property type="match status" value="1"/>
</dbReference>
<dbReference type="InterPro" id="IPR045130">
    <property type="entry name" value="OFUT2-like"/>
</dbReference>
<reference evidence="19 20" key="1">
    <citation type="journal article" date="2021" name="Hortic Res">
        <title>The domestication of Cucurbita argyrosperma as revealed by the genome of its wild relative.</title>
        <authorList>
            <person name="Barrera-Redondo J."/>
            <person name="Sanchez-de la Vega G."/>
            <person name="Aguirre-Liguori J.A."/>
            <person name="Castellanos-Morales G."/>
            <person name="Gutierrez-Guerrero Y.T."/>
            <person name="Aguirre-Dugua X."/>
            <person name="Aguirre-Planter E."/>
            <person name="Tenaillon M.I."/>
            <person name="Lira-Saade R."/>
            <person name="Eguiarte L.E."/>
        </authorList>
    </citation>
    <scope>NUCLEOTIDE SEQUENCE [LARGE SCALE GENOMIC DNA]</scope>
    <source>
        <strain evidence="19">JBR-2021</strain>
    </source>
</reference>
<keyword evidence="5" id="KW-0328">Glycosyltransferase</keyword>
<feature type="transmembrane region" description="Helical" evidence="18">
    <location>
        <begin position="57"/>
        <end position="74"/>
    </location>
</feature>
<keyword evidence="20" id="KW-1185">Reference proteome</keyword>
<comment type="similarity">
    <text evidence="14">Belongs to the glycosyltransferase 68 family.</text>
</comment>
<evidence type="ECO:0000256" key="8">
    <source>
        <dbReference type="ARBA" id="ARBA00022824"/>
    </source>
</evidence>
<dbReference type="FunFam" id="3.40.50.11350:FF:000005">
    <property type="entry name" value="O-fucosyltransferase family protein"/>
    <property type="match status" value="1"/>
</dbReference>
<dbReference type="EMBL" id="JAGKQH010000017">
    <property type="protein sequence ID" value="KAG6575406.1"/>
    <property type="molecule type" value="Genomic_DNA"/>
</dbReference>
<comment type="similarity">
    <text evidence="4">Belongs to the glycosyltransferase GT106 family.</text>
</comment>
<keyword evidence="8" id="KW-0256">Endoplasmic reticulum</keyword>
<evidence type="ECO:0000256" key="13">
    <source>
        <dbReference type="ARBA" id="ARBA00023277"/>
    </source>
</evidence>
<evidence type="ECO:0000313" key="19">
    <source>
        <dbReference type="EMBL" id="KAG6575406.1"/>
    </source>
</evidence>
<proteinExistence type="inferred from homology"/>
<dbReference type="Pfam" id="PF10250">
    <property type="entry name" value="O-FucT"/>
    <property type="match status" value="1"/>
</dbReference>
<evidence type="ECO:0000256" key="1">
    <source>
        <dbReference type="ARBA" id="ARBA00004167"/>
    </source>
</evidence>
<comment type="pathway">
    <text evidence="3">Protein modification; protein glycosylation.</text>
</comment>
<evidence type="ECO:0000256" key="10">
    <source>
        <dbReference type="ARBA" id="ARBA00023136"/>
    </source>
</evidence>
<keyword evidence="7 18" id="KW-0812">Transmembrane</keyword>
<accession>A0AAV6M5G8</accession>
<feature type="non-terminal residue" evidence="19">
    <location>
        <position position="1"/>
    </location>
</feature>
<dbReference type="CDD" id="cd11296">
    <property type="entry name" value="O-FucT_like"/>
    <property type="match status" value="1"/>
</dbReference>
<evidence type="ECO:0000256" key="7">
    <source>
        <dbReference type="ARBA" id="ARBA00022692"/>
    </source>
</evidence>
<evidence type="ECO:0000256" key="18">
    <source>
        <dbReference type="SAM" id="Phobius"/>
    </source>
</evidence>
<dbReference type="Proteomes" id="UP000685013">
    <property type="component" value="Chromosome 17"/>
</dbReference>
<comment type="subcellular location">
    <subcellularLocation>
        <location evidence="2">Endoplasmic reticulum</location>
    </subcellularLocation>
    <subcellularLocation>
        <location evidence="1">Membrane</location>
        <topology evidence="1">Single-pass membrane protein</topology>
    </subcellularLocation>
</comment>
<dbReference type="GO" id="GO:0006004">
    <property type="term" value="P:fucose metabolic process"/>
    <property type="evidence" value="ECO:0007669"/>
    <property type="project" value="UniProtKB-KW"/>
</dbReference>
<evidence type="ECO:0000256" key="3">
    <source>
        <dbReference type="ARBA" id="ARBA00004922"/>
    </source>
</evidence>
<protein>
    <recommendedName>
        <fullName evidence="15">GDP-fucose protein O-fucosyltransferase 2</fullName>
    </recommendedName>
    <alternativeName>
        <fullName evidence="16">O-fucosyltransferase family protein</fullName>
    </alternativeName>
</protein>
<evidence type="ECO:0000256" key="5">
    <source>
        <dbReference type="ARBA" id="ARBA00022676"/>
    </source>
</evidence>
<dbReference type="InterPro" id="IPR018786">
    <property type="entry name" value="Mit_KHE1"/>
</dbReference>
<keyword evidence="13" id="KW-0119">Carbohydrate metabolism</keyword>
<evidence type="ECO:0000256" key="14">
    <source>
        <dbReference type="ARBA" id="ARBA00025803"/>
    </source>
</evidence>
<evidence type="ECO:0000256" key="17">
    <source>
        <dbReference type="SAM" id="MobiDB-lite"/>
    </source>
</evidence>
<keyword evidence="12" id="KW-0294">Fucose metabolism</keyword>
<dbReference type="GO" id="GO:0016020">
    <property type="term" value="C:membrane"/>
    <property type="evidence" value="ECO:0007669"/>
    <property type="project" value="UniProtKB-SubCell"/>
</dbReference>
<sequence length="831" mass="94502">MEKPDPSSDEDDDRENLIHQNEINNSPSPRSAVFNVGDGLDFRSGSPRRRFSFRKRYLFAIFLPLFLVLVYFSTDIRSLFSGELSSSFRVFDSLGHRMRESELHALFLLKQQRLGLLSIWNHSFSSLPNSTSEDLKLSLLRQISLNTEIQNALLSPHQSGNSSNEVGVEELDFVGSDFDRCRKVDQELSRRRTIEWNPKPNKFLFAICASGQMSNHLICLEKHMFFAAILNRFLVIPSSKVDYQYSRVLDVDHVNNCLGRKVVVSFEEFSEIQKKRLQIDKFFCYFSKPDHCYLDEDHVKQLNNIGVSTGKLESPWDEDIKNPSKKTVQDIESKFSSDADVIAIGDVFYANVENDWFGQPGGPIAHKCKTLIEPSHLIMVTAQRFIQTFLGNDFTAIHFRRHGFLKFCNAKRPSCFYPIPQAADCIASVAERSNSPVIYLSTDAADSETGLLQSLVVVNGKPIPLVKRPPRNSAEKWDALLYRHEIEGDSQVEAMLDKTICAMSKVFIGTSGSTFTEDILRLRKDWRSASLCDEYLCRETPICLGISVYVTEGGVRVPTKPLLHWNFGTRRARLVVFPIRGRNWCFSRSIDLAASDSASTQIPSTLKDLWTKIPSSSSSKSDVLSRSTGRSNAEIVTDFISFKAPDKSFKNKLHGIGLMLLSRVTPSEIFLKSITKDITSVEITYPSRGIVIHKKYFYGSVSMLPLTSTLTVLPLPNMPFFWVLVRTYSHWRALKLSKKLDEISSRMGRSNDTITIKDTMRSTIDPIFRQEIRCNIQTKMIEQIHKMRASHTLGLMCDLIHPQDNNNRILLRSSLLNTTQMWLAPDNHVGQ</sequence>
<evidence type="ECO:0000256" key="16">
    <source>
        <dbReference type="ARBA" id="ARBA00030350"/>
    </source>
</evidence>
<keyword evidence="11" id="KW-0325">Glycoprotein</keyword>
<dbReference type="AlphaFoldDB" id="A0AAV6M5G8"/>
<organism evidence="19 20">
    <name type="scientific">Cucurbita argyrosperma subsp. sororia</name>
    <dbReference type="NCBI Taxonomy" id="37648"/>
    <lineage>
        <taxon>Eukaryota</taxon>
        <taxon>Viridiplantae</taxon>
        <taxon>Streptophyta</taxon>
        <taxon>Embryophyta</taxon>
        <taxon>Tracheophyta</taxon>
        <taxon>Spermatophyta</taxon>
        <taxon>Magnoliopsida</taxon>
        <taxon>eudicotyledons</taxon>
        <taxon>Gunneridae</taxon>
        <taxon>Pentapetalae</taxon>
        <taxon>rosids</taxon>
        <taxon>fabids</taxon>
        <taxon>Cucurbitales</taxon>
        <taxon>Cucurbitaceae</taxon>
        <taxon>Cucurbiteae</taxon>
        <taxon>Cucurbita</taxon>
    </lineage>
</organism>
<evidence type="ECO:0000256" key="4">
    <source>
        <dbReference type="ARBA" id="ARBA00007737"/>
    </source>
</evidence>
<evidence type="ECO:0000256" key="2">
    <source>
        <dbReference type="ARBA" id="ARBA00004240"/>
    </source>
</evidence>
<dbReference type="InterPro" id="IPR019378">
    <property type="entry name" value="GDP-Fuc_O-FucTrfase"/>
</dbReference>
<feature type="compositionally biased region" description="Polar residues" evidence="17">
    <location>
        <begin position="18"/>
        <end position="29"/>
    </location>
</feature>
<evidence type="ECO:0000256" key="15">
    <source>
        <dbReference type="ARBA" id="ARBA00026232"/>
    </source>
</evidence>
<evidence type="ECO:0000256" key="6">
    <source>
        <dbReference type="ARBA" id="ARBA00022679"/>
    </source>
</evidence>
<evidence type="ECO:0000256" key="11">
    <source>
        <dbReference type="ARBA" id="ARBA00023180"/>
    </source>
</evidence>
<dbReference type="PANTHER" id="PTHR13398:SF0">
    <property type="entry name" value="GDP-FUCOSE PROTEIN O-FUCOSYLTRANSFERASE 2"/>
    <property type="match status" value="1"/>
</dbReference>
<evidence type="ECO:0000313" key="20">
    <source>
        <dbReference type="Proteomes" id="UP000685013"/>
    </source>
</evidence>
<keyword evidence="6" id="KW-0808">Transferase</keyword>
<evidence type="ECO:0000256" key="12">
    <source>
        <dbReference type="ARBA" id="ARBA00023253"/>
    </source>
</evidence>
<dbReference type="Pfam" id="PF10173">
    <property type="entry name" value="Mit_KHE1"/>
    <property type="match status" value="1"/>
</dbReference>
<gene>
    <name evidence="19" type="primary">OFUT5</name>
    <name evidence="19" type="ORF">SDJN03_26045</name>
</gene>
<comment type="caution">
    <text evidence="19">The sequence shown here is derived from an EMBL/GenBank/DDBJ whole genome shotgun (WGS) entry which is preliminary data.</text>
</comment>
<keyword evidence="10 18" id="KW-0472">Membrane</keyword>
<name>A0AAV6M5G8_9ROSI</name>
<keyword evidence="9 18" id="KW-1133">Transmembrane helix</keyword>
<dbReference type="GO" id="GO:0046922">
    <property type="term" value="F:peptide-O-fucosyltransferase activity"/>
    <property type="evidence" value="ECO:0007669"/>
    <property type="project" value="InterPro"/>
</dbReference>
<feature type="region of interest" description="Disordered" evidence="17">
    <location>
        <begin position="1"/>
        <end position="31"/>
    </location>
</feature>